<keyword evidence="3" id="KW-1185">Reference proteome</keyword>
<feature type="compositionally biased region" description="Low complexity" evidence="1">
    <location>
        <begin position="1"/>
        <end position="14"/>
    </location>
</feature>
<dbReference type="KEGG" id="xyk:GT347_00170"/>
<accession>A0A857J029</accession>
<evidence type="ECO:0000313" key="2">
    <source>
        <dbReference type="EMBL" id="QHI96549.1"/>
    </source>
</evidence>
<dbReference type="Proteomes" id="UP000464787">
    <property type="component" value="Chromosome"/>
</dbReference>
<evidence type="ECO:0000313" key="3">
    <source>
        <dbReference type="Proteomes" id="UP000464787"/>
    </source>
</evidence>
<name>A0A857J029_9BURK</name>
<protein>
    <submittedName>
        <fullName evidence="2">DUF1800 family protein</fullName>
    </submittedName>
</protein>
<dbReference type="RefSeq" id="WP_160550067.1">
    <property type="nucleotide sequence ID" value="NZ_CP047650.1"/>
</dbReference>
<dbReference type="PANTHER" id="PTHR43737:SF1">
    <property type="entry name" value="DUF1501 DOMAIN-CONTAINING PROTEIN"/>
    <property type="match status" value="1"/>
</dbReference>
<dbReference type="Pfam" id="PF08811">
    <property type="entry name" value="DUF1800"/>
    <property type="match status" value="1"/>
</dbReference>
<sequence length="633" mass="66264">MTYSEISSSPTSSTQPLNAAPASVPGSKPTSGRTRTWLAASIAAATAALQACGGGGGDSAGGGATASLSGASSGSGQLSAAGAAAVASTAVAGGAAGPLGQTRSYVTSSNDAEAARFLLQAQFSASETEIASVHQLGYAGWLASQFDQPAGQTAWDWLNEKAYASSVDDYAYRYAFAPIDHALWWQLIKSPDALRQRVALALSEIFVVAPSTANSLWPSYTLAAWWDTLVRNAFGNFRQLMEDATLNPAMGYFLNVKGSLKENAAGRQPDENYARELMQLMTIGLVKLNPDGTPVLSGGAPVETYTQSDVSNLARVFSGYDLDRSGDTVLTSSTGNLSSPEFARRPMVLKPSLHSTYDVNFLGTSIPGSTEGNAARRIALDALFQHANVGPFIGRQLIQRLVTSNPSPAYVARVAAAFADNGTGVRGDIAATVAAVLLDDEARASAGLSSNTFGRLREPMLRLVQWARTFKLAPVDSSWLIGDLSAPTSLGQNPLRAPSVFNFFRPGYVPPNTATASAGLVAPEFQLVNETTVSAYVNFMQNTVKNGIAVNGRYNVVPDYGSEMAIVTDAAALVMRLNLLLAAGQLPSATVALIVDALNATSVTASATDAVKLNRIYAAIVMVMASAKYLVQK</sequence>
<organism evidence="2 3">
    <name type="scientific">Xylophilus rhododendri</name>
    <dbReference type="NCBI Taxonomy" id="2697032"/>
    <lineage>
        <taxon>Bacteria</taxon>
        <taxon>Pseudomonadati</taxon>
        <taxon>Pseudomonadota</taxon>
        <taxon>Betaproteobacteria</taxon>
        <taxon>Burkholderiales</taxon>
        <taxon>Xylophilus</taxon>
    </lineage>
</organism>
<feature type="region of interest" description="Disordered" evidence="1">
    <location>
        <begin position="1"/>
        <end position="33"/>
    </location>
</feature>
<dbReference type="EMBL" id="CP047650">
    <property type="protein sequence ID" value="QHI96549.1"/>
    <property type="molecule type" value="Genomic_DNA"/>
</dbReference>
<dbReference type="AlphaFoldDB" id="A0A857J029"/>
<dbReference type="InterPro" id="IPR014917">
    <property type="entry name" value="DUF1800"/>
</dbReference>
<proteinExistence type="predicted"/>
<reference evidence="2 3" key="1">
    <citation type="submission" date="2020-01" db="EMBL/GenBank/DDBJ databases">
        <title>Genome sequencing of strain KACC 21265.</title>
        <authorList>
            <person name="Heo J."/>
            <person name="Kim S.-J."/>
            <person name="Kim J.-S."/>
            <person name="Hong S.-B."/>
            <person name="Kwon S.-W."/>
        </authorList>
    </citation>
    <scope>NUCLEOTIDE SEQUENCE [LARGE SCALE GENOMIC DNA]</scope>
    <source>
        <strain evidence="2 3">KACC 21265</strain>
    </source>
</reference>
<gene>
    <name evidence="2" type="ORF">GT347_00170</name>
</gene>
<dbReference type="PANTHER" id="PTHR43737">
    <property type="entry name" value="BLL7424 PROTEIN"/>
    <property type="match status" value="1"/>
</dbReference>
<evidence type="ECO:0000256" key="1">
    <source>
        <dbReference type="SAM" id="MobiDB-lite"/>
    </source>
</evidence>